<reference evidence="3" key="1">
    <citation type="journal article" date="2015" name="Microbiology">
        <title>Genome of Methanoregula boonei 6A8 reveals adaptations to oligotrophic peatland environments.</title>
        <authorList>
            <person name="Braeuer S."/>
            <person name="Cadillo-Quiroz H."/>
            <person name="Kyrpides N."/>
            <person name="Woyke T."/>
            <person name="Goodwin L."/>
            <person name="Detter C."/>
            <person name="Podell S."/>
            <person name="Yavitt J.B."/>
            <person name="Zinder S.H."/>
        </authorList>
    </citation>
    <scope>NUCLEOTIDE SEQUENCE [LARGE SCALE GENOMIC DNA]</scope>
    <source>
        <strain evidence="3">DSM 21154 / JCM 14090 / 6A8</strain>
    </source>
</reference>
<evidence type="ECO:0000313" key="3">
    <source>
        <dbReference type="Proteomes" id="UP000002408"/>
    </source>
</evidence>
<dbReference type="OrthoDB" id="112348at2157"/>
<feature type="transmembrane region" description="Helical" evidence="1">
    <location>
        <begin position="103"/>
        <end position="122"/>
    </location>
</feature>
<organism evidence="2 3">
    <name type="scientific">Methanoregula boonei (strain DSM 21154 / JCM 14090 / 6A8)</name>
    <dbReference type="NCBI Taxonomy" id="456442"/>
    <lineage>
        <taxon>Archaea</taxon>
        <taxon>Methanobacteriati</taxon>
        <taxon>Methanobacteriota</taxon>
        <taxon>Stenosarchaea group</taxon>
        <taxon>Methanomicrobia</taxon>
        <taxon>Methanomicrobiales</taxon>
        <taxon>Methanoregulaceae</taxon>
        <taxon>Methanoregula</taxon>
    </lineage>
</organism>
<keyword evidence="1" id="KW-0472">Membrane</keyword>
<name>A7I4Y7_METB6</name>
<dbReference type="AlphaFoldDB" id="A7I4Y7"/>
<keyword evidence="1" id="KW-1133">Transmembrane helix</keyword>
<evidence type="ECO:0008006" key="4">
    <source>
        <dbReference type="Google" id="ProtNLM"/>
    </source>
</evidence>
<gene>
    <name evidence="2" type="ordered locus">Mboo_0276</name>
</gene>
<dbReference type="STRING" id="456442.Mboo_0276"/>
<dbReference type="HOGENOM" id="CLU_155671_0_0_2"/>
<dbReference type="Proteomes" id="UP000002408">
    <property type="component" value="Chromosome"/>
</dbReference>
<accession>A7I4Y7</accession>
<feature type="transmembrane region" description="Helical" evidence="1">
    <location>
        <begin position="70"/>
        <end position="91"/>
    </location>
</feature>
<evidence type="ECO:0000313" key="2">
    <source>
        <dbReference type="EMBL" id="ABS54798.1"/>
    </source>
</evidence>
<sequence length="128" mass="13682" precursor="true">MKPRNIYRIVIGLLFILTGAVAGLSSSGNIVLPVILLAAGAAFLTTGLIRHNRYGDDPESDERSKKIGAYGLSYAWMTGAVGITLLFWGEYAGIGHLGGTEALELSVLLLVIPAVVFQAYLFRKGDVE</sequence>
<keyword evidence="1" id="KW-0812">Transmembrane</keyword>
<dbReference type="EMBL" id="CP000780">
    <property type="protein sequence ID" value="ABS54798.1"/>
    <property type="molecule type" value="Genomic_DNA"/>
</dbReference>
<feature type="transmembrane region" description="Helical" evidence="1">
    <location>
        <begin position="30"/>
        <end position="49"/>
    </location>
</feature>
<dbReference type="GeneID" id="5412229"/>
<feature type="transmembrane region" description="Helical" evidence="1">
    <location>
        <begin position="7"/>
        <end position="24"/>
    </location>
</feature>
<proteinExistence type="predicted"/>
<dbReference type="KEGG" id="mbn:Mboo_0276"/>
<keyword evidence="3" id="KW-1185">Reference proteome</keyword>
<protein>
    <recommendedName>
        <fullName evidence="4">DUF2178 domain-containing protein</fullName>
    </recommendedName>
</protein>
<dbReference type="eggNOG" id="arCOG05110">
    <property type="taxonomic scope" value="Archaea"/>
</dbReference>
<evidence type="ECO:0000256" key="1">
    <source>
        <dbReference type="SAM" id="Phobius"/>
    </source>
</evidence>
<dbReference type="RefSeq" id="WP_011991286.1">
    <property type="nucleotide sequence ID" value="NC_009712.1"/>
</dbReference>